<keyword evidence="3" id="KW-0560">Oxidoreductase</keyword>
<proteinExistence type="inferred from homology"/>
<dbReference type="SUPFAM" id="SSF50998">
    <property type="entry name" value="Quinoprotein alcohol dehydrogenase-like"/>
    <property type="match status" value="1"/>
</dbReference>
<accession>A0A6P1W1C1</accession>
<dbReference type="Proteomes" id="UP000464577">
    <property type="component" value="Chromosome"/>
</dbReference>
<dbReference type="GO" id="GO:0016491">
    <property type="term" value="F:oxidoreductase activity"/>
    <property type="evidence" value="ECO:0007669"/>
    <property type="project" value="UniProtKB-KW"/>
</dbReference>
<sequence>MPKPERFFTQTSVESSPAVLNGILYIGSGNAVYAFLTQTGVQKWRFTLSNPTGYANSTLAIANGMVYACSFDKMVYALDVQAGVKTWEFATASIINSSPAVADGIVYVKSNDGKLKALDAVTGLKKWEFALAATTVNSSPTVANGIVYRLQLRHVLEKWVMCRYVQKITGRIYGNGLLGRTRIVAVVSTGLSQTC</sequence>
<evidence type="ECO:0000313" key="6">
    <source>
        <dbReference type="Proteomes" id="UP000464577"/>
    </source>
</evidence>
<feature type="domain" description="Pyrrolo-quinoline quinone repeat" evidence="4">
    <location>
        <begin position="12"/>
        <end position="149"/>
    </location>
</feature>
<dbReference type="AlphaFoldDB" id="A0A6P1W1C1"/>
<dbReference type="SMART" id="SM00564">
    <property type="entry name" value="PQQ"/>
    <property type="match status" value="3"/>
</dbReference>
<evidence type="ECO:0000259" key="4">
    <source>
        <dbReference type="Pfam" id="PF13360"/>
    </source>
</evidence>
<comment type="cofactor">
    <cofactor evidence="1">
        <name>pyrroloquinoline quinone</name>
        <dbReference type="ChEBI" id="CHEBI:58442"/>
    </cofactor>
</comment>
<name>A0A6P1W1C1_9BACT</name>
<keyword evidence="6" id="KW-1185">Reference proteome</keyword>
<dbReference type="KEGG" id="senf:GJR95_23520"/>
<dbReference type="PANTHER" id="PTHR32303">
    <property type="entry name" value="QUINOPROTEIN ALCOHOL DEHYDROGENASE (CYTOCHROME C)"/>
    <property type="match status" value="1"/>
</dbReference>
<dbReference type="RefSeq" id="WP_162388202.1">
    <property type="nucleotide sequence ID" value="NZ_CP045997.1"/>
</dbReference>
<dbReference type="EMBL" id="CP045997">
    <property type="protein sequence ID" value="QHV97790.1"/>
    <property type="molecule type" value="Genomic_DNA"/>
</dbReference>
<dbReference type="Gene3D" id="2.130.10.10">
    <property type="entry name" value="YVTN repeat-like/Quinoprotein amine dehydrogenase"/>
    <property type="match status" value="1"/>
</dbReference>
<dbReference type="InterPro" id="IPR018391">
    <property type="entry name" value="PQQ_b-propeller_rpt"/>
</dbReference>
<organism evidence="5 6">
    <name type="scientific">Spirosoma endbachense</name>
    <dbReference type="NCBI Taxonomy" id="2666025"/>
    <lineage>
        <taxon>Bacteria</taxon>
        <taxon>Pseudomonadati</taxon>
        <taxon>Bacteroidota</taxon>
        <taxon>Cytophagia</taxon>
        <taxon>Cytophagales</taxon>
        <taxon>Cytophagaceae</taxon>
        <taxon>Spirosoma</taxon>
    </lineage>
</organism>
<dbReference type="InterPro" id="IPR015943">
    <property type="entry name" value="WD40/YVTN_repeat-like_dom_sf"/>
</dbReference>
<dbReference type="InterPro" id="IPR011047">
    <property type="entry name" value="Quinoprotein_ADH-like_sf"/>
</dbReference>
<evidence type="ECO:0000313" key="5">
    <source>
        <dbReference type="EMBL" id="QHV97790.1"/>
    </source>
</evidence>
<dbReference type="InterPro" id="IPR002372">
    <property type="entry name" value="PQQ_rpt_dom"/>
</dbReference>
<protein>
    <submittedName>
        <fullName evidence="5">PQQ-binding-like beta-propeller repeat protein</fullName>
    </submittedName>
</protein>
<comment type="similarity">
    <text evidence="2">Belongs to the bacterial PQQ dehydrogenase family.</text>
</comment>
<evidence type="ECO:0000256" key="2">
    <source>
        <dbReference type="ARBA" id="ARBA00008156"/>
    </source>
</evidence>
<dbReference type="PANTHER" id="PTHR32303:SF10">
    <property type="entry name" value="OUTER MEMBRANE PROTEIN ASSEMBLY FACTOR BAMB"/>
    <property type="match status" value="1"/>
</dbReference>
<reference evidence="5 6" key="1">
    <citation type="submission" date="2019-11" db="EMBL/GenBank/DDBJ databases">
        <title>Spirosoma endbachense sp. nov., isolated from a natural salt meadow.</title>
        <authorList>
            <person name="Rojas J."/>
            <person name="Ambika Manirajan B."/>
            <person name="Ratering S."/>
            <person name="Suarez C."/>
            <person name="Geissler-Plaum R."/>
            <person name="Schnell S."/>
        </authorList>
    </citation>
    <scope>NUCLEOTIDE SEQUENCE [LARGE SCALE GENOMIC DNA]</scope>
    <source>
        <strain evidence="5 6">I-24</strain>
    </source>
</reference>
<dbReference type="Pfam" id="PF13360">
    <property type="entry name" value="PQQ_2"/>
    <property type="match status" value="1"/>
</dbReference>
<gene>
    <name evidence="5" type="ORF">GJR95_23520</name>
</gene>
<evidence type="ECO:0000256" key="3">
    <source>
        <dbReference type="ARBA" id="ARBA00023002"/>
    </source>
</evidence>
<evidence type="ECO:0000256" key="1">
    <source>
        <dbReference type="ARBA" id="ARBA00001931"/>
    </source>
</evidence>